<evidence type="ECO:0000259" key="2">
    <source>
        <dbReference type="Pfam" id="PF07110"/>
    </source>
</evidence>
<keyword evidence="4" id="KW-1185">Reference proteome</keyword>
<dbReference type="Proteomes" id="UP000294933">
    <property type="component" value="Unassembled WGS sequence"/>
</dbReference>
<proteinExistence type="inferred from homology"/>
<reference evidence="3 4" key="1">
    <citation type="submission" date="2018-06" db="EMBL/GenBank/DDBJ databases">
        <title>A transcriptomic atlas of mushroom development highlights an independent origin of complex multicellularity.</title>
        <authorList>
            <consortium name="DOE Joint Genome Institute"/>
            <person name="Krizsan K."/>
            <person name="Almasi E."/>
            <person name="Merenyi Z."/>
            <person name="Sahu N."/>
            <person name="Viragh M."/>
            <person name="Koszo T."/>
            <person name="Mondo S."/>
            <person name="Kiss B."/>
            <person name="Balint B."/>
            <person name="Kues U."/>
            <person name="Barry K."/>
            <person name="Hegedus J.C."/>
            <person name="Henrissat B."/>
            <person name="Johnson J."/>
            <person name="Lipzen A."/>
            <person name="Ohm R."/>
            <person name="Nagy I."/>
            <person name="Pangilinan J."/>
            <person name="Yan J."/>
            <person name="Xiong Y."/>
            <person name="Grigoriev I.V."/>
            <person name="Hibbett D.S."/>
            <person name="Nagy L.G."/>
        </authorList>
    </citation>
    <scope>NUCLEOTIDE SEQUENCE [LARGE SCALE GENOMIC DNA]</scope>
    <source>
        <strain evidence="3 4">SZMC22713</strain>
    </source>
</reference>
<dbReference type="SUPFAM" id="SSF54909">
    <property type="entry name" value="Dimeric alpha+beta barrel"/>
    <property type="match status" value="1"/>
</dbReference>
<dbReference type="InterPro" id="IPR009799">
    <property type="entry name" value="EthD_dom"/>
</dbReference>
<name>A0A4Y7QGI1_9AGAM</name>
<organism evidence="3 4">
    <name type="scientific">Rickenella mellea</name>
    <dbReference type="NCBI Taxonomy" id="50990"/>
    <lineage>
        <taxon>Eukaryota</taxon>
        <taxon>Fungi</taxon>
        <taxon>Dikarya</taxon>
        <taxon>Basidiomycota</taxon>
        <taxon>Agaricomycotina</taxon>
        <taxon>Agaricomycetes</taxon>
        <taxon>Hymenochaetales</taxon>
        <taxon>Rickenellaceae</taxon>
        <taxon>Rickenella</taxon>
    </lineage>
</organism>
<protein>
    <recommendedName>
        <fullName evidence="2">EthD domain-containing protein</fullName>
    </recommendedName>
</protein>
<dbReference type="GO" id="GO:0016491">
    <property type="term" value="F:oxidoreductase activity"/>
    <property type="evidence" value="ECO:0007669"/>
    <property type="project" value="InterPro"/>
</dbReference>
<gene>
    <name evidence="3" type="ORF">BD410DRAFT_782809</name>
</gene>
<dbReference type="OrthoDB" id="3183782at2759"/>
<dbReference type="STRING" id="50990.A0A4Y7QGI1"/>
<evidence type="ECO:0000256" key="1">
    <source>
        <dbReference type="ARBA" id="ARBA00005986"/>
    </source>
</evidence>
<accession>A0A4Y7QGI1</accession>
<evidence type="ECO:0000313" key="3">
    <source>
        <dbReference type="EMBL" id="TDL26764.1"/>
    </source>
</evidence>
<feature type="domain" description="EthD" evidence="2">
    <location>
        <begin position="12"/>
        <end position="106"/>
    </location>
</feature>
<dbReference type="Gene3D" id="3.30.70.100">
    <property type="match status" value="1"/>
</dbReference>
<comment type="similarity">
    <text evidence="1">Belongs to the tpcK family.</text>
</comment>
<dbReference type="EMBL" id="ML170160">
    <property type="protein sequence ID" value="TDL26764.1"/>
    <property type="molecule type" value="Genomic_DNA"/>
</dbReference>
<dbReference type="VEuPathDB" id="FungiDB:BD410DRAFT_782809"/>
<evidence type="ECO:0000313" key="4">
    <source>
        <dbReference type="Proteomes" id="UP000294933"/>
    </source>
</evidence>
<dbReference type="InterPro" id="IPR011008">
    <property type="entry name" value="Dimeric_a/b-barrel"/>
</dbReference>
<sequence>MTIRVVALIKKKEGTTHEDFSKYWSKHHNGIFTSLKAVKQGVLEYNQFHVLPKGSDELATLGISLAPYDGAAEFLCDKKEDVFALFNDEENRQNTVPNEQDFLDRSAVDIIVGRDQLNFQQL</sequence>
<dbReference type="Pfam" id="PF07110">
    <property type="entry name" value="EthD"/>
    <property type="match status" value="1"/>
</dbReference>
<dbReference type="AlphaFoldDB" id="A0A4Y7QGI1"/>